<protein>
    <recommendedName>
        <fullName evidence="5">Fumarylacetoacetate (FAA) hydrolase</fullName>
    </recommendedName>
</protein>
<dbReference type="RefSeq" id="WP_201643886.1">
    <property type="nucleotide sequence ID" value="NZ_CAJHCP010000008.1"/>
</dbReference>
<dbReference type="InterPro" id="IPR041072">
    <property type="entry name" value="FAA_hydro_N"/>
</dbReference>
<evidence type="ECO:0000259" key="2">
    <source>
        <dbReference type="Pfam" id="PF18288"/>
    </source>
</evidence>
<dbReference type="Gene3D" id="3.90.850.10">
    <property type="entry name" value="Fumarylacetoacetase-like, C-terminal domain"/>
    <property type="match status" value="1"/>
</dbReference>
<evidence type="ECO:0000313" key="3">
    <source>
        <dbReference type="EMBL" id="CAD6543194.1"/>
    </source>
</evidence>
<evidence type="ECO:0000313" key="4">
    <source>
        <dbReference type="Proteomes" id="UP000598032"/>
    </source>
</evidence>
<feature type="domain" description="Fumarylacetoacetase N-terminal" evidence="2">
    <location>
        <begin position="3"/>
        <end position="79"/>
    </location>
</feature>
<dbReference type="SUPFAM" id="SSF56529">
    <property type="entry name" value="FAH"/>
    <property type="match status" value="1"/>
</dbReference>
<evidence type="ECO:0000259" key="1">
    <source>
        <dbReference type="Pfam" id="PF01557"/>
    </source>
</evidence>
<reference evidence="3 4" key="1">
    <citation type="submission" date="2020-10" db="EMBL/GenBank/DDBJ databases">
        <authorList>
            <person name="Peeters C."/>
        </authorList>
    </citation>
    <scope>NUCLEOTIDE SEQUENCE [LARGE SCALE GENOMIC DNA]</scope>
    <source>
        <strain evidence="3 4">LMG 28140</strain>
    </source>
</reference>
<dbReference type="InterPro" id="IPR011234">
    <property type="entry name" value="Fumarylacetoacetase-like_C"/>
</dbReference>
<feature type="domain" description="Fumarylacetoacetase-like C-terminal" evidence="1">
    <location>
        <begin position="84"/>
        <end position="323"/>
    </location>
</feature>
<organism evidence="3 4">
    <name type="scientific">Paraburkholderia metrosideri</name>
    <dbReference type="NCBI Taxonomy" id="580937"/>
    <lineage>
        <taxon>Bacteria</taxon>
        <taxon>Pseudomonadati</taxon>
        <taxon>Pseudomonadota</taxon>
        <taxon>Betaproteobacteria</taxon>
        <taxon>Burkholderiales</taxon>
        <taxon>Burkholderiaceae</taxon>
        <taxon>Paraburkholderia</taxon>
    </lineage>
</organism>
<dbReference type="Proteomes" id="UP000598032">
    <property type="component" value="Unassembled WGS sequence"/>
</dbReference>
<accession>A0ABM8NTV6</accession>
<gene>
    <name evidence="3" type="ORF">LMG28140_03886</name>
</gene>
<dbReference type="Pfam" id="PF01557">
    <property type="entry name" value="FAA_hydrolase"/>
    <property type="match status" value="1"/>
</dbReference>
<dbReference type="EMBL" id="CAJHCP010000008">
    <property type="protein sequence ID" value="CAD6543194.1"/>
    <property type="molecule type" value="Genomic_DNA"/>
</dbReference>
<evidence type="ECO:0008006" key="5">
    <source>
        <dbReference type="Google" id="ProtNLM"/>
    </source>
</evidence>
<name>A0ABM8NTV6_9BURK</name>
<comment type="caution">
    <text evidence="3">The sequence shown here is derived from an EMBL/GenBank/DDBJ whole genome shotgun (WGS) entry which is preliminary data.</text>
</comment>
<dbReference type="PANTHER" id="PTHR43211">
    <property type="entry name" value="FUMARYLACETOACETATE HYDROLASE"/>
    <property type="match status" value="1"/>
</dbReference>
<keyword evidence="4" id="KW-1185">Reference proteome</keyword>
<dbReference type="PANTHER" id="PTHR43211:SF1">
    <property type="entry name" value="BLL6422 PROTEIN"/>
    <property type="match status" value="1"/>
</dbReference>
<proteinExistence type="predicted"/>
<sequence length="327" mass="35148">MVKLVTLKNGNRDGELAVVSADLTRFKRATTIAPTLQAALDAWQVHAPLLATLYEEVNAEGLHADNRFDPARAMAPMPRAYQWLDGSAFLAHGELMQRAFNLPASEDAARIPLMYQGGSDAFIGPHDDITLESEELALDFEGEFGVIVGDVPMGCNADDALKHVLLVVQINDVSLRALAPREMKTGFGFLQSKPSSSFAPAAVTLDELGAAWRDGRVALPLHVSYNGDKFGSPDGAEMDFSFGDLIAHAARTRPLSAGTIVGSGTVSNRGRAAGSACITERRMIELISEGAARTPFMTYGDRVRMEARTSDGNELFGAIDQQVRRAA</sequence>
<dbReference type="Pfam" id="PF18288">
    <property type="entry name" value="FAA_hydro_N_2"/>
    <property type="match status" value="1"/>
</dbReference>
<dbReference type="InterPro" id="IPR036663">
    <property type="entry name" value="Fumarylacetoacetase_C_sf"/>
</dbReference>